<gene>
    <name evidence="2" type="ORF">Nepgr_029686</name>
</gene>
<comment type="caution">
    <text evidence="2">The sequence shown here is derived from an EMBL/GenBank/DDBJ whole genome shotgun (WGS) entry which is preliminary data.</text>
</comment>
<dbReference type="AlphaFoldDB" id="A0AAD3TCW9"/>
<name>A0AAD3TCW9_NEPGR</name>
<evidence type="ECO:0000313" key="3">
    <source>
        <dbReference type="Proteomes" id="UP001279734"/>
    </source>
</evidence>
<protein>
    <submittedName>
        <fullName evidence="2">Uncharacterized protein</fullName>
    </submittedName>
</protein>
<accession>A0AAD3TCW9</accession>
<dbReference type="EMBL" id="BSYO01000033">
    <property type="protein sequence ID" value="GMH27843.1"/>
    <property type="molecule type" value="Genomic_DNA"/>
</dbReference>
<proteinExistence type="predicted"/>
<feature type="region of interest" description="Disordered" evidence="1">
    <location>
        <begin position="17"/>
        <end position="57"/>
    </location>
</feature>
<dbReference type="Proteomes" id="UP001279734">
    <property type="component" value="Unassembled WGS sequence"/>
</dbReference>
<reference evidence="2" key="1">
    <citation type="submission" date="2023-05" db="EMBL/GenBank/DDBJ databases">
        <title>Nepenthes gracilis genome sequencing.</title>
        <authorList>
            <person name="Fukushima K."/>
        </authorList>
    </citation>
    <scope>NUCLEOTIDE SEQUENCE</scope>
    <source>
        <strain evidence="2">SING2019-196</strain>
    </source>
</reference>
<evidence type="ECO:0000256" key="1">
    <source>
        <dbReference type="SAM" id="MobiDB-lite"/>
    </source>
</evidence>
<organism evidence="2 3">
    <name type="scientific">Nepenthes gracilis</name>
    <name type="common">Slender pitcher plant</name>
    <dbReference type="NCBI Taxonomy" id="150966"/>
    <lineage>
        <taxon>Eukaryota</taxon>
        <taxon>Viridiplantae</taxon>
        <taxon>Streptophyta</taxon>
        <taxon>Embryophyta</taxon>
        <taxon>Tracheophyta</taxon>
        <taxon>Spermatophyta</taxon>
        <taxon>Magnoliopsida</taxon>
        <taxon>eudicotyledons</taxon>
        <taxon>Gunneridae</taxon>
        <taxon>Pentapetalae</taxon>
        <taxon>Caryophyllales</taxon>
        <taxon>Nepenthaceae</taxon>
        <taxon>Nepenthes</taxon>
    </lineage>
</organism>
<keyword evidence="3" id="KW-1185">Reference proteome</keyword>
<sequence>MPGTSVFANNTANRNYIHPYRARGGAPQDQKNRGWQHNQHFQCSGRGNNSSKISFIPDLKPNKRKKMEQQTLRPTAAWTHQKLLINSKRGSKVVANSTPTSEPVYLQKTATATIHTTPGHTTAATGADTGQPRHHSALNQVSMVNNHTAALQDSHRPLEYKVIKEMLLNRRQNSKTPNA</sequence>
<evidence type="ECO:0000313" key="2">
    <source>
        <dbReference type="EMBL" id="GMH27843.1"/>
    </source>
</evidence>
<feature type="compositionally biased region" description="Polar residues" evidence="1">
    <location>
        <begin position="33"/>
        <end position="53"/>
    </location>
</feature>